<name>A0AAV5GWK9_9BASI</name>
<proteinExistence type="predicted"/>
<keyword evidence="2" id="KW-1185">Reference proteome</keyword>
<dbReference type="Proteomes" id="UP001342314">
    <property type="component" value="Unassembled WGS sequence"/>
</dbReference>
<dbReference type="EMBL" id="BQKY01000017">
    <property type="protein sequence ID" value="GJN94345.1"/>
    <property type="molecule type" value="Genomic_DNA"/>
</dbReference>
<comment type="caution">
    <text evidence="1">The sequence shown here is derived from an EMBL/GenBank/DDBJ whole genome shotgun (WGS) entry which is preliminary data.</text>
</comment>
<protein>
    <submittedName>
        <fullName evidence="1">Uncharacterized protein</fullName>
    </submittedName>
</protein>
<sequence>MPRSHVYVHLALPDPAAMPRLLDPALHAHLLPPQQQFDVVPSSQAAVDASDAFYQAEHPDAWDLIRLDDNGGLDLLHDCGDECDEAKRKDDHTLCDDYMWAIHEIAHRRKLRSAKVHGQRRASFQYQEHEHFSWTYADLKRLMVPDASRVFPAAASQTLWPIYTRPVYEELGMVMPPKPD</sequence>
<organism evidence="1 2">
    <name type="scientific">Rhodotorula paludigena</name>
    <dbReference type="NCBI Taxonomy" id="86838"/>
    <lineage>
        <taxon>Eukaryota</taxon>
        <taxon>Fungi</taxon>
        <taxon>Dikarya</taxon>
        <taxon>Basidiomycota</taxon>
        <taxon>Pucciniomycotina</taxon>
        <taxon>Microbotryomycetes</taxon>
        <taxon>Sporidiobolales</taxon>
        <taxon>Sporidiobolaceae</taxon>
        <taxon>Rhodotorula</taxon>
    </lineage>
</organism>
<evidence type="ECO:0000313" key="2">
    <source>
        <dbReference type="Proteomes" id="UP001342314"/>
    </source>
</evidence>
<evidence type="ECO:0000313" key="1">
    <source>
        <dbReference type="EMBL" id="GJN94345.1"/>
    </source>
</evidence>
<gene>
    <name evidence="1" type="ORF">Rhopal_007419-T1</name>
</gene>
<reference evidence="1 2" key="1">
    <citation type="submission" date="2021-12" db="EMBL/GenBank/DDBJ databases">
        <title>High titer production of polyol ester of fatty acids by Rhodotorula paludigena BS15 towards product separation-free biomass refinery.</title>
        <authorList>
            <person name="Mano J."/>
            <person name="Ono H."/>
            <person name="Tanaka T."/>
            <person name="Naito K."/>
            <person name="Sushida H."/>
            <person name="Ike M."/>
            <person name="Tokuyasu K."/>
            <person name="Kitaoka M."/>
        </authorList>
    </citation>
    <scope>NUCLEOTIDE SEQUENCE [LARGE SCALE GENOMIC DNA]</scope>
    <source>
        <strain evidence="1 2">BS15</strain>
    </source>
</reference>
<accession>A0AAV5GWK9</accession>
<dbReference type="AlphaFoldDB" id="A0AAV5GWK9"/>